<gene>
    <name evidence="2" type="ORF">K450DRAFT_247673</name>
</gene>
<reference evidence="2" key="1">
    <citation type="submission" date="2021-06" db="EMBL/GenBank/DDBJ databases">
        <authorList>
            <consortium name="DOE Joint Genome Institute"/>
            <person name="Mondo S.J."/>
            <person name="Amses K.R."/>
            <person name="Simmons D.R."/>
            <person name="Longcore J.E."/>
            <person name="Seto K."/>
            <person name="Alves G.H."/>
            <person name="Bonds A.E."/>
            <person name="Quandt C.A."/>
            <person name="Davis W.J."/>
            <person name="Chang Y."/>
            <person name="Letcher P.M."/>
            <person name="Powell M.J."/>
            <person name="Kuo A."/>
            <person name="Labutti K."/>
            <person name="Pangilinan J."/>
            <person name="Andreopoulos W."/>
            <person name="Tritt A."/>
            <person name="Riley R."/>
            <person name="Hundley H."/>
            <person name="Johnson J."/>
            <person name="Lipzen A."/>
            <person name="Barry K."/>
            <person name="Berbee M.L."/>
            <person name="Buchler N.E."/>
            <person name="Grigoriev I.V."/>
            <person name="Spatafora J.W."/>
            <person name="Stajich J.E."/>
            <person name="James T.Y."/>
        </authorList>
    </citation>
    <scope>NUCLEOTIDE SEQUENCE</scope>
    <source>
        <strain evidence="2">AG</strain>
    </source>
</reference>
<dbReference type="Proteomes" id="UP001206595">
    <property type="component" value="Unassembled WGS sequence"/>
</dbReference>
<comment type="caution">
    <text evidence="2">The sequence shown here is derived from an EMBL/GenBank/DDBJ whole genome shotgun (WGS) entry which is preliminary data.</text>
</comment>
<reference evidence="2" key="2">
    <citation type="journal article" date="2022" name="Proc. Natl. Acad. Sci. U.S.A.">
        <title>Diploid-dominant life cycles characterize the early evolution of Fungi.</title>
        <authorList>
            <person name="Amses K.R."/>
            <person name="Simmons D.R."/>
            <person name="Longcore J.E."/>
            <person name="Mondo S.J."/>
            <person name="Seto K."/>
            <person name="Jeronimo G.H."/>
            <person name="Bonds A.E."/>
            <person name="Quandt C.A."/>
            <person name="Davis W.J."/>
            <person name="Chang Y."/>
            <person name="Federici B.A."/>
            <person name="Kuo A."/>
            <person name="LaButti K."/>
            <person name="Pangilinan J."/>
            <person name="Andreopoulos W."/>
            <person name="Tritt A."/>
            <person name="Riley R."/>
            <person name="Hundley H."/>
            <person name="Johnson J."/>
            <person name="Lipzen A."/>
            <person name="Barry K."/>
            <person name="Lang B.F."/>
            <person name="Cuomo C.A."/>
            <person name="Buchler N.E."/>
            <person name="Grigoriev I.V."/>
            <person name="Spatafora J.W."/>
            <person name="Stajich J.E."/>
            <person name="James T.Y."/>
        </authorList>
    </citation>
    <scope>NUCLEOTIDE SEQUENCE</scope>
    <source>
        <strain evidence="2">AG</strain>
    </source>
</reference>
<feature type="compositionally biased region" description="Basic and acidic residues" evidence="1">
    <location>
        <begin position="1"/>
        <end position="23"/>
    </location>
</feature>
<keyword evidence="3" id="KW-1185">Reference proteome</keyword>
<evidence type="ECO:0000313" key="2">
    <source>
        <dbReference type="EMBL" id="KAI8578392.1"/>
    </source>
</evidence>
<sequence>MTAKKAAEEEKDKIEKELNELKSKQSQGAAAGISDEESQKLKEEKDAAEASLARLKVKLSMLENKNKKLEEKLGATTVTRTPLTSTSNDSSVAVTYSGEKREAEQIVQEPAAKKQHTE</sequence>
<dbReference type="RefSeq" id="XP_051443396.1">
    <property type="nucleotide sequence ID" value="XM_051590103.1"/>
</dbReference>
<accession>A0AAD5E7K9</accession>
<name>A0AAD5E7K9_UMBRA</name>
<evidence type="ECO:0000313" key="3">
    <source>
        <dbReference type="Proteomes" id="UP001206595"/>
    </source>
</evidence>
<dbReference type="EMBL" id="MU620930">
    <property type="protein sequence ID" value="KAI8578392.1"/>
    <property type="molecule type" value="Genomic_DNA"/>
</dbReference>
<organism evidence="2 3">
    <name type="scientific">Umbelopsis ramanniana AG</name>
    <dbReference type="NCBI Taxonomy" id="1314678"/>
    <lineage>
        <taxon>Eukaryota</taxon>
        <taxon>Fungi</taxon>
        <taxon>Fungi incertae sedis</taxon>
        <taxon>Mucoromycota</taxon>
        <taxon>Mucoromycotina</taxon>
        <taxon>Umbelopsidomycetes</taxon>
        <taxon>Umbelopsidales</taxon>
        <taxon>Umbelopsidaceae</taxon>
        <taxon>Umbelopsis</taxon>
    </lineage>
</organism>
<proteinExistence type="predicted"/>
<dbReference type="AlphaFoldDB" id="A0AAD5E7K9"/>
<feature type="region of interest" description="Disordered" evidence="1">
    <location>
        <begin position="1"/>
        <end position="48"/>
    </location>
</feature>
<protein>
    <submittedName>
        <fullName evidence="2">Uncharacterized protein</fullName>
    </submittedName>
</protein>
<feature type="region of interest" description="Disordered" evidence="1">
    <location>
        <begin position="80"/>
        <end position="118"/>
    </location>
</feature>
<dbReference type="GeneID" id="75915447"/>
<feature type="compositionally biased region" description="Basic and acidic residues" evidence="1">
    <location>
        <begin position="37"/>
        <end position="48"/>
    </location>
</feature>
<evidence type="ECO:0000256" key="1">
    <source>
        <dbReference type="SAM" id="MobiDB-lite"/>
    </source>
</evidence>